<sequence length="68" mass="7860">FYMLKLNAGPTFYHQSLKELATSSLLHCDQESLEKLSYRSTQVANRVSFRGETNTKPPHHRDPTKESH</sequence>
<proteinExistence type="predicted"/>
<feature type="region of interest" description="Disordered" evidence="1">
    <location>
        <begin position="46"/>
        <end position="68"/>
    </location>
</feature>
<protein>
    <submittedName>
        <fullName evidence="2">Uncharacterized protein</fullName>
    </submittedName>
</protein>
<reference evidence="2" key="1">
    <citation type="submission" date="2014-12" db="EMBL/GenBank/DDBJ databases">
        <title>Insight into the proteome of Arion vulgaris.</title>
        <authorList>
            <person name="Aradska J."/>
            <person name="Bulat T."/>
            <person name="Smidak R."/>
            <person name="Sarate P."/>
            <person name="Gangsoo J."/>
            <person name="Sialana F."/>
            <person name="Bilban M."/>
            <person name="Lubec G."/>
        </authorList>
    </citation>
    <scope>NUCLEOTIDE SEQUENCE</scope>
    <source>
        <tissue evidence="2">Skin</tissue>
    </source>
</reference>
<name>A0A0B6YTT9_9EUPU</name>
<evidence type="ECO:0000256" key="1">
    <source>
        <dbReference type="SAM" id="MobiDB-lite"/>
    </source>
</evidence>
<gene>
    <name evidence="2" type="primary">ORF37064</name>
</gene>
<organism evidence="2">
    <name type="scientific">Arion vulgaris</name>
    <dbReference type="NCBI Taxonomy" id="1028688"/>
    <lineage>
        <taxon>Eukaryota</taxon>
        <taxon>Metazoa</taxon>
        <taxon>Spiralia</taxon>
        <taxon>Lophotrochozoa</taxon>
        <taxon>Mollusca</taxon>
        <taxon>Gastropoda</taxon>
        <taxon>Heterobranchia</taxon>
        <taxon>Euthyneura</taxon>
        <taxon>Panpulmonata</taxon>
        <taxon>Eupulmonata</taxon>
        <taxon>Stylommatophora</taxon>
        <taxon>Helicina</taxon>
        <taxon>Arionoidea</taxon>
        <taxon>Arionidae</taxon>
        <taxon>Arion</taxon>
    </lineage>
</organism>
<dbReference type="EMBL" id="HACG01012798">
    <property type="protein sequence ID" value="CEK59663.1"/>
    <property type="molecule type" value="Transcribed_RNA"/>
</dbReference>
<feature type="compositionally biased region" description="Polar residues" evidence="1">
    <location>
        <begin position="46"/>
        <end position="56"/>
    </location>
</feature>
<evidence type="ECO:0000313" key="2">
    <source>
        <dbReference type="EMBL" id="CEK59663.1"/>
    </source>
</evidence>
<dbReference type="AlphaFoldDB" id="A0A0B6YTT9"/>
<feature type="non-terminal residue" evidence="2">
    <location>
        <position position="1"/>
    </location>
</feature>
<accession>A0A0B6YTT9</accession>